<evidence type="ECO:0000256" key="3">
    <source>
        <dbReference type="ARBA" id="ARBA00023295"/>
    </source>
</evidence>
<feature type="transmembrane region" description="Helical" evidence="5">
    <location>
        <begin position="194"/>
        <end position="214"/>
    </location>
</feature>
<keyword evidence="3 4" id="KW-0326">Glycosidase</keyword>
<gene>
    <name evidence="7" type="ORF">CH63R_06127</name>
</gene>
<dbReference type="OrthoDB" id="9970295at2759"/>
<evidence type="ECO:0000313" key="8">
    <source>
        <dbReference type="Proteomes" id="UP000092177"/>
    </source>
</evidence>
<dbReference type="InterPro" id="IPR023296">
    <property type="entry name" value="Glyco_hydro_beta-prop_sf"/>
</dbReference>
<dbReference type="GO" id="GO:0005975">
    <property type="term" value="P:carbohydrate metabolic process"/>
    <property type="evidence" value="ECO:0007669"/>
    <property type="project" value="InterPro"/>
</dbReference>
<dbReference type="GO" id="GO:0004553">
    <property type="term" value="F:hydrolase activity, hydrolyzing O-glycosyl compounds"/>
    <property type="evidence" value="ECO:0007669"/>
    <property type="project" value="InterPro"/>
</dbReference>
<feature type="chain" id="PRO_5008601578" evidence="6">
    <location>
        <begin position="20"/>
        <end position="491"/>
    </location>
</feature>
<evidence type="ECO:0000256" key="2">
    <source>
        <dbReference type="ARBA" id="ARBA00022801"/>
    </source>
</evidence>
<dbReference type="RefSeq" id="XP_018158952.1">
    <property type="nucleotide sequence ID" value="XM_018301102.1"/>
</dbReference>
<keyword evidence="2 4" id="KW-0378">Hydrolase</keyword>
<feature type="signal peptide" evidence="6">
    <location>
        <begin position="1"/>
        <end position="19"/>
    </location>
</feature>
<dbReference type="GeneID" id="28865209"/>
<sequence length="491" mass="53902">MRVSPLALAASLSLGGVNAALSIVPGATWTATNTVFYPASNEAEDVRRRKKKKKHSLTEENSEENGVYYMIGEEKTDGALFQAVNCYSSTNLIEWSFEGRLLSRTEEAGDLGPNRIIERPKVTKNDATGKYVLHLHVDSQDYKDARVGVATGDTVCGEYEYIRSFRPFDYQSRDIGIFKDDDGTGYLLTEDVSLLLLLLLLLEWWIVVVIVVVADKRRQREYGTRIIKLTDDYLDVAEVTFGWEYFAESPALVKRNGTYFIFGSHLTGWNPNDNVYSYATSLSGPWSEWTEFAPVGSKTYSSQVSFVLPLGTDKAIYMGDRWHSTNLAASTYVWLPLRIEGTSVTLDWHDSWNVDVAAGTWSESTVTTEIEGETAALANGARVVDCSQCSGSSAAGYLGGDIDGTATFDFSVAAADRVTLIVNHKNGDKPSRYAAVSVNGKEQAVAFLSTSHLSTTGSSAVHVDLVQGENTVTFSRSKGWGPDVDQLVVPQ</sequence>
<dbReference type="AlphaFoldDB" id="A0A1B7YEG9"/>
<dbReference type="CDD" id="cd04081">
    <property type="entry name" value="CBM35_galactosidase-like"/>
    <property type="match status" value="1"/>
</dbReference>
<dbReference type="KEGG" id="chig:CH63R_06127"/>
<evidence type="ECO:0000256" key="6">
    <source>
        <dbReference type="SAM" id="SignalP"/>
    </source>
</evidence>
<dbReference type="SUPFAM" id="SSF75005">
    <property type="entry name" value="Arabinanase/levansucrase/invertase"/>
    <property type="match status" value="1"/>
</dbReference>
<dbReference type="Pfam" id="PF04616">
    <property type="entry name" value="Glyco_hydro_43"/>
    <property type="match status" value="1"/>
</dbReference>
<protein>
    <submittedName>
        <fullName evidence="7">Glycosyl hydrolase family 43 protein</fullName>
    </submittedName>
</protein>
<keyword evidence="5" id="KW-0472">Membrane</keyword>
<evidence type="ECO:0000313" key="7">
    <source>
        <dbReference type="EMBL" id="OBR10435.1"/>
    </source>
</evidence>
<dbReference type="InterPro" id="IPR006710">
    <property type="entry name" value="Glyco_hydro_43"/>
</dbReference>
<dbReference type="EMBL" id="LTAN01000004">
    <property type="protein sequence ID" value="OBR10435.1"/>
    <property type="molecule type" value="Genomic_DNA"/>
</dbReference>
<evidence type="ECO:0000256" key="5">
    <source>
        <dbReference type="SAM" id="Phobius"/>
    </source>
</evidence>
<dbReference type="SUPFAM" id="SSF49785">
    <property type="entry name" value="Galactose-binding domain-like"/>
    <property type="match status" value="1"/>
</dbReference>
<evidence type="ECO:0000256" key="4">
    <source>
        <dbReference type="RuleBase" id="RU361187"/>
    </source>
</evidence>
<dbReference type="VEuPathDB" id="FungiDB:CH63R_06127"/>
<name>A0A1B7YEG9_COLHI</name>
<proteinExistence type="inferred from homology"/>
<keyword evidence="5" id="KW-1133">Transmembrane helix</keyword>
<dbReference type="PANTHER" id="PTHR22925">
    <property type="entry name" value="GLYCOSYL HYDROLASE 43 FAMILY MEMBER"/>
    <property type="match status" value="1"/>
</dbReference>
<reference evidence="8" key="1">
    <citation type="journal article" date="2017" name="BMC Genomics">
        <title>Gapless genome assembly of Colletotrichum higginsianum reveals chromosome structure and association of transposable elements with secondary metabolite gene clusters.</title>
        <authorList>
            <person name="Dallery J.-F."/>
            <person name="Lapalu N."/>
            <person name="Zampounis A."/>
            <person name="Pigne S."/>
            <person name="Luyten I."/>
            <person name="Amselem J."/>
            <person name="Wittenberg A.H.J."/>
            <person name="Zhou S."/>
            <person name="de Queiroz M.V."/>
            <person name="Robin G.P."/>
            <person name="Auger A."/>
            <person name="Hainaut M."/>
            <person name="Henrissat B."/>
            <person name="Kim K.-T."/>
            <person name="Lee Y.-H."/>
            <person name="Lespinet O."/>
            <person name="Schwartz D.C."/>
            <person name="Thon M.R."/>
            <person name="O'Connell R.J."/>
        </authorList>
    </citation>
    <scope>NUCLEOTIDE SEQUENCE [LARGE SCALE GENOMIC DNA]</scope>
    <source>
        <strain evidence="8">IMI 349063</strain>
    </source>
</reference>
<keyword evidence="6" id="KW-0732">Signal</keyword>
<comment type="caution">
    <text evidence="7">The sequence shown here is derived from an EMBL/GenBank/DDBJ whole genome shotgun (WGS) entry which is preliminary data.</text>
</comment>
<dbReference type="Proteomes" id="UP000092177">
    <property type="component" value="Chromosome 4"/>
</dbReference>
<dbReference type="InterPro" id="IPR008979">
    <property type="entry name" value="Galactose-bd-like_sf"/>
</dbReference>
<dbReference type="CDD" id="cd18821">
    <property type="entry name" value="GH43_Pc3Gal43A-like"/>
    <property type="match status" value="1"/>
</dbReference>
<dbReference type="Gene3D" id="2.115.10.20">
    <property type="entry name" value="Glycosyl hydrolase domain, family 43"/>
    <property type="match status" value="1"/>
</dbReference>
<dbReference type="PANTHER" id="PTHR22925:SF3">
    <property type="entry name" value="GLYCOSYL HYDROLASE FAMILY PROTEIN 43"/>
    <property type="match status" value="1"/>
</dbReference>
<keyword evidence="8" id="KW-1185">Reference proteome</keyword>
<keyword evidence="5" id="KW-0812">Transmembrane</keyword>
<evidence type="ECO:0000256" key="1">
    <source>
        <dbReference type="ARBA" id="ARBA00009865"/>
    </source>
</evidence>
<accession>A0A1B7YEG9</accession>
<comment type="similarity">
    <text evidence="1 4">Belongs to the glycosyl hydrolase 43 family.</text>
</comment>
<organism evidence="7 8">
    <name type="scientific">Colletotrichum higginsianum (strain IMI 349063)</name>
    <name type="common">Crucifer anthracnose fungus</name>
    <dbReference type="NCBI Taxonomy" id="759273"/>
    <lineage>
        <taxon>Eukaryota</taxon>
        <taxon>Fungi</taxon>
        <taxon>Dikarya</taxon>
        <taxon>Ascomycota</taxon>
        <taxon>Pezizomycotina</taxon>
        <taxon>Sordariomycetes</taxon>
        <taxon>Hypocreomycetidae</taxon>
        <taxon>Glomerellales</taxon>
        <taxon>Glomerellaceae</taxon>
        <taxon>Colletotrichum</taxon>
        <taxon>Colletotrichum destructivum species complex</taxon>
    </lineage>
</organism>
<dbReference type="Gene3D" id="2.60.120.260">
    <property type="entry name" value="Galactose-binding domain-like"/>
    <property type="match status" value="1"/>
</dbReference>